<dbReference type="Proteomes" id="UP000801428">
    <property type="component" value="Unassembled WGS sequence"/>
</dbReference>
<proteinExistence type="inferred from homology"/>
<feature type="transmembrane region" description="Helical" evidence="7">
    <location>
        <begin position="166"/>
        <end position="187"/>
    </location>
</feature>
<comment type="similarity">
    <text evidence="5">Belongs to the SAT4 family.</text>
</comment>
<keyword evidence="3 7" id="KW-1133">Transmembrane helix</keyword>
<dbReference type="InterPro" id="IPR052337">
    <property type="entry name" value="SAT4-like"/>
</dbReference>
<feature type="transmembrane region" description="Helical" evidence="7">
    <location>
        <begin position="37"/>
        <end position="57"/>
    </location>
</feature>
<dbReference type="GO" id="GO:0016020">
    <property type="term" value="C:membrane"/>
    <property type="evidence" value="ECO:0007669"/>
    <property type="project" value="UniProtKB-SubCell"/>
</dbReference>
<evidence type="ECO:0000313" key="10">
    <source>
        <dbReference type="Proteomes" id="UP000801428"/>
    </source>
</evidence>
<keyword evidence="4 7" id="KW-0472">Membrane</keyword>
<comment type="subcellular location">
    <subcellularLocation>
        <location evidence="1">Membrane</location>
        <topology evidence="1">Multi-pass membrane protein</topology>
    </subcellularLocation>
</comment>
<keyword evidence="10" id="KW-1185">Reference proteome</keyword>
<dbReference type="PANTHER" id="PTHR33048">
    <property type="entry name" value="PTH11-LIKE INTEGRAL MEMBRANE PROTEIN (AFU_ORTHOLOGUE AFUA_5G11245)"/>
    <property type="match status" value="1"/>
</dbReference>
<evidence type="ECO:0000256" key="1">
    <source>
        <dbReference type="ARBA" id="ARBA00004141"/>
    </source>
</evidence>
<feature type="transmembrane region" description="Helical" evidence="7">
    <location>
        <begin position="118"/>
        <end position="140"/>
    </location>
</feature>
<evidence type="ECO:0000256" key="7">
    <source>
        <dbReference type="SAM" id="Phobius"/>
    </source>
</evidence>
<reference evidence="9" key="1">
    <citation type="submission" date="2019-04" db="EMBL/GenBank/DDBJ databases">
        <title>Sequencing of skin fungus with MAO and IRED activity.</title>
        <authorList>
            <person name="Marsaioli A.J."/>
            <person name="Bonatto J.M.C."/>
            <person name="Reis Junior O."/>
        </authorList>
    </citation>
    <scope>NUCLEOTIDE SEQUENCE</scope>
    <source>
        <strain evidence="9">30M1</strain>
    </source>
</reference>
<feature type="transmembrane region" description="Helical" evidence="7">
    <location>
        <begin position="6"/>
        <end position="25"/>
    </location>
</feature>
<dbReference type="InterPro" id="IPR049326">
    <property type="entry name" value="Rhodopsin_dom_fungi"/>
</dbReference>
<keyword evidence="2 7" id="KW-0812">Transmembrane</keyword>
<sequence>MGTSGIGQVVSWYICTIAAIPFVCLRMYTRWSKFGGLAVEDGLIILALLCLVGDLAIQQHMWNLGLGDMATISAENFKGIMQMIVPGSILYVASLWAVKFALVLFYKRLAAPGSRLITIYNVALGGLAVTFLIIFFDILFQCYPYDKRWSHDPNYQCSPAAAKANYWITILFNIFSDAIIISLPIAMVMRLQMKLKQKLGVAAVFALGVFVIISSIIRAYYSNLNETMLTCTVSMVETAIAIIASCLPALRSMLIGGNTQNPSSSYGKHYELTSDRRKTMDPRNNAHTASVLSTRKARHTPHDSEDSLVNAGVSVESGPPSISNIANEKGGIHVQTTFATHYDAEGESTKSAV</sequence>
<gene>
    <name evidence="9" type="ORF">E8E13_006695</name>
</gene>
<name>A0A9P4TME3_CURKU</name>
<feature type="domain" description="Rhodopsin" evidence="8">
    <location>
        <begin position="25"/>
        <end position="254"/>
    </location>
</feature>
<dbReference type="AlphaFoldDB" id="A0A9P4TME3"/>
<evidence type="ECO:0000256" key="6">
    <source>
        <dbReference type="SAM" id="MobiDB-lite"/>
    </source>
</evidence>
<dbReference type="OrthoDB" id="2988756at2759"/>
<dbReference type="PANTHER" id="PTHR33048:SF92">
    <property type="entry name" value="INTEGRAL MEMBRANE PROTEIN"/>
    <property type="match status" value="1"/>
</dbReference>
<evidence type="ECO:0000256" key="4">
    <source>
        <dbReference type="ARBA" id="ARBA00023136"/>
    </source>
</evidence>
<accession>A0A9P4TME3</accession>
<dbReference type="Pfam" id="PF20684">
    <property type="entry name" value="Fung_rhodopsin"/>
    <property type="match status" value="1"/>
</dbReference>
<dbReference type="EMBL" id="SWKU01000002">
    <property type="protein sequence ID" value="KAF3009598.1"/>
    <property type="molecule type" value="Genomic_DNA"/>
</dbReference>
<feature type="transmembrane region" description="Helical" evidence="7">
    <location>
        <begin position="83"/>
        <end position="106"/>
    </location>
</feature>
<evidence type="ECO:0000256" key="5">
    <source>
        <dbReference type="ARBA" id="ARBA00038359"/>
    </source>
</evidence>
<evidence type="ECO:0000256" key="2">
    <source>
        <dbReference type="ARBA" id="ARBA00022692"/>
    </source>
</evidence>
<evidence type="ECO:0000256" key="3">
    <source>
        <dbReference type="ARBA" id="ARBA00022989"/>
    </source>
</evidence>
<evidence type="ECO:0000313" key="9">
    <source>
        <dbReference type="EMBL" id="KAF3009598.1"/>
    </source>
</evidence>
<evidence type="ECO:0000259" key="8">
    <source>
        <dbReference type="Pfam" id="PF20684"/>
    </source>
</evidence>
<protein>
    <recommendedName>
        <fullName evidence="8">Rhodopsin domain-containing protein</fullName>
    </recommendedName>
</protein>
<organism evidence="9 10">
    <name type="scientific">Curvularia kusanoi</name>
    <name type="common">Cochliobolus kusanoi</name>
    <dbReference type="NCBI Taxonomy" id="90978"/>
    <lineage>
        <taxon>Eukaryota</taxon>
        <taxon>Fungi</taxon>
        <taxon>Dikarya</taxon>
        <taxon>Ascomycota</taxon>
        <taxon>Pezizomycotina</taxon>
        <taxon>Dothideomycetes</taxon>
        <taxon>Pleosporomycetidae</taxon>
        <taxon>Pleosporales</taxon>
        <taxon>Pleosporineae</taxon>
        <taxon>Pleosporaceae</taxon>
        <taxon>Curvularia</taxon>
    </lineage>
</organism>
<feature type="region of interest" description="Disordered" evidence="6">
    <location>
        <begin position="274"/>
        <end position="308"/>
    </location>
</feature>
<feature type="transmembrane region" description="Helical" evidence="7">
    <location>
        <begin position="199"/>
        <end position="221"/>
    </location>
</feature>
<comment type="caution">
    <text evidence="9">The sequence shown here is derived from an EMBL/GenBank/DDBJ whole genome shotgun (WGS) entry which is preliminary data.</text>
</comment>